<dbReference type="STRING" id="1296565.SAMN05660657_05203"/>
<keyword evidence="8" id="KW-1185">Reference proteome</keyword>
<keyword evidence="3" id="KW-0274">FAD</keyword>
<evidence type="ECO:0000256" key="2">
    <source>
        <dbReference type="ARBA" id="ARBA00022630"/>
    </source>
</evidence>
<comment type="cofactor">
    <cofactor evidence="1">
        <name>FAD</name>
        <dbReference type="ChEBI" id="CHEBI:57692"/>
    </cofactor>
</comment>
<dbReference type="SUPFAM" id="SSF55424">
    <property type="entry name" value="FAD/NAD-linked reductases, dimerisation (C-terminal) domain"/>
    <property type="match status" value="1"/>
</dbReference>
<evidence type="ECO:0000256" key="1">
    <source>
        <dbReference type="ARBA" id="ARBA00001974"/>
    </source>
</evidence>
<dbReference type="EMBL" id="FPBA01000031">
    <property type="protein sequence ID" value="SFU05754.1"/>
    <property type="molecule type" value="Genomic_DNA"/>
</dbReference>
<feature type="domain" description="FAD/NAD(P)-binding" evidence="5">
    <location>
        <begin position="3"/>
        <end position="299"/>
    </location>
</feature>
<evidence type="ECO:0000313" key="7">
    <source>
        <dbReference type="EMBL" id="SFU05754.1"/>
    </source>
</evidence>
<protein>
    <submittedName>
        <fullName evidence="7">3-phenylpropionate/trans-cinnamate dioxygenase ferredoxin reductase subunit</fullName>
    </submittedName>
</protein>
<keyword evidence="7" id="KW-0223">Dioxygenase</keyword>
<dbReference type="InterPro" id="IPR050446">
    <property type="entry name" value="FAD-oxidoreductase/Apoptosis"/>
</dbReference>
<dbReference type="Gene3D" id="3.30.390.30">
    <property type="match status" value="1"/>
</dbReference>
<dbReference type="Pfam" id="PF07992">
    <property type="entry name" value="Pyr_redox_2"/>
    <property type="match status" value="1"/>
</dbReference>
<dbReference type="PANTHER" id="PTHR43557:SF2">
    <property type="entry name" value="RIESKE DOMAIN-CONTAINING PROTEIN-RELATED"/>
    <property type="match status" value="1"/>
</dbReference>
<proteinExistence type="predicted"/>
<dbReference type="PRINTS" id="PR00411">
    <property type="entry name" value="PNDRDTASEI"/>
</dbReference>
<dbReference type="InterPro" id="IPR028202">
    <property type="entry name" value="Reductase_C"/>
</dbReference>
<evidence type="ECO:0000259" key="6">
    <source>
        <dbReference type="Pfam" id="PF14759"/>
    </source>
</evidence>
<dbReference type="PRINTS" id="PR00368">
    <property type="entry name" value="FADPNR"/>
</dbReference>
<dbReference type="Proteomes" id="UP000199546">
    <property type="component" value="Unassembled WGS sequence"/>
</dbReference>
<dbReference type="InterPro" id="IPR036188">
    <property type="entry name" value="FAD/NAD-bd_sf"/>
</dbReference>
<keyword evidence="2" id="KW-0285">Flavoprotein</keyword>
<evidence type="ECO:0000256" key="4">
    <source>
        <dbReference type="ARBA" id="ARBA00023002"/>
    </source>
</evidence>
<evidence type="ECO:0000256" key="3">
    <source>
        <dbReference type="ARBA" id="ARBA00022827"/>
    </source>
</evidence>
<dbReference type="InterPro" id="IPR023753">
    <property type="entry name" value="FAD/NAD-binding_dom"/>
</dbReference>
<dbReference type="SUPFAM" id="SSF51905">
    <property type="entry name" value="FAD/NAD(P)-binding domain"/>
    <property type="match status" value="2"/>
</dbReference>
<dbReference type="Gene3D" id="3.50.50.60">
    <property type="entry name" value="FAD/NAD(P)-binding domain"/>
    <property type="match status" value="2"/>
</dbReference>
<feature type="domain" description="Reductase C-terminal" evidence="6">
    <location>
        <begin position="318"/>
        <end position="401"/>
    </location>
</feature>
<evidence type="ECO:0000313" key="8">
    <source>
        <dbReference type="Proteomes" id="UP000199546"/>
    </source>
</evidence>
<evidence type="ECO:0000259" key="5">
    <source>
        <dbReference type="Pfam" id="PF07992"/>
    </source>
</evidence>
<gene>
    <name evidence="7" type="ORF">SAMN05660657_05203</name>
</gene>
<dbReference type="PANTHER" id="PTHR43557">
    <property type="entry name" value="APOPTOSIS-INDUCING FACTOR 1"/>
    <property type="match status" value="1"/>
</dbReference>
<name>A0A1I7D2A6_9ACTN</name>
<accession>A0A1I7D2A6</accession>
<dbReference type="AlphaFoldDB" id="A0A1I7D2A6"/>
<dbReference type="GO" id="GO:0051213">
    <property type="term" value="F:dioxygenase activity"/>
    <property type="evidence" value="ECO:0007669"/>
    <property type="project" value="UniProtKB-KW"/>
</dbReference>
<keyword evidence="4" id="KW-0560">Oxidoreductase</keyword>
<sequence length="404" mass="42145">MEHVVVVGAGHAGVQCAASLRDGGFAGAITMVAEEEHLPYQRPPLSKDHLGEEPTPLPLRGATFYGDSAVELLTGVTATGIDRERRQVTLSDGRALTYSTLVLATGARARRLPGVDEAHLGVHQIRTLGDADKLRAALEKARRAVVVGAGFLGLEFAAVAGKKGLDVTVLEGGTRVLGRSVSPDMSAHIAEAHEASGIRLVLHEGLSSVQVGEHAAEAVVGASGKVYPADLVLLAVGANPRDDLAREAGLEVADGILVDADLRTSDPAILAIGDCARLSNPALGSPGRLESVQNATDQARHAAEVILGSAGPFAAVPWFWSHQGALRLQIAGVRGPDDPTVTIGDVEAGRFSVLSFRDDRLTCVESLNRPADHLAARRLLAGDRRPGPGDVTAPDFQLKKFAAP</sequence>
<dbReference type="GO" id="GO:0016651">
    <property type="term" value="F:oxidoreductase activity, acting on NAD(P)H"/>
    <property type="evidence" value="ECO:0007669"/>
    <property type="project" value="TreeGrafter"/>
</dbReference>
<reference evidence="8" key="1">
    <citation type="submission" date="2016-10" db="EMBL/GenBank/DDBJ databases">
        <authorList>
            <person name="Varghese N."/>
            <person name="Submissions S."/>
        </authorList>
    </citation>
    <scope>NUCLEOTIDE SEQUENCE [LARGE SCALE GENOMIC DNA]</scope>
    <source>
        <strain evidence="8">DSM 46136</strain>
    </source>
</reference>
<dbReference type="Pfam" id="PF14759">
    <property type="entry name" value="Reductase_C"/>
    <property type="match status" value="1"/>
</dbReference>
<dbReference type="InterPro" id="IPR016156">
    <property type="entry name" value="FAD/NAD-linked_Rdtase_dimer_sf"/>
</dbReference>
<organism evidence="7 8">
    <name type="scientific">Geodermatophilus amargosae</name>
    <dbReference type="NCBI Taxonomy" id="1296565"/>
    <lineage>
        <taxon>Bacteria</taxon>
        <taxon>Bacillati</taxon>
        <taxon>Actinomycetota</taxon>
        <taxon>Actinomycetes</taxon>
        <taxon>Geodermatophilales</taxon>
        <taxon>Geodermatophilaceae</taxon>
        <taxon>Geodermatophilus</taxon>
    </lineage>
</organism>
<dbReference type="GO" id="GO:0005737">
    <property type="term" value="C:cytoplasm"/>
    <property type="evidence" value="ECO:0007669"/>
    <property type="project" value="TreeGrafter"/>
</dbReference>